<feature type="domain" description="HD/PDEase" evidence="7">
    <location>
        <begin position="13"/>
        <end position="138"/>
    </location>
</feature>
<keyword evidence="2" id="KW-0479">Metal-binding</keyword>
<keyword evidence="8" id="KW-0548">Nucleotidyltransferase</keyword>
<dbReference type="Proteomes" id="UP000485569">
    <property type="component" value="Unassembled WGS sequence"/>
</dbReference>
<evidence type="ECO:0000313" key="8">
    <source>
        <dbReference type="EMBL" id="OQA58004.1"/>
    </source>
</evidence>
<keyword evidence="8" id="KW-0808">Transferase</keyword>
<dbReference type="InterPro" id="IPR051094">
    <property type="entry name" value="Diverse_Catalytic_Enzymes"/>
</dbReference>
<keyword evidence="3" id="KW-0547">Nucleotide-binding</keyword>
<evidence type="ECO:0000256" key="3">
    <source>
        <dbReference type="ARBA" id="ARBA00022741"/>
    </source>
</evidence>
<reference evidence="8" key="1">
    <citation type="submission" date="2017-02" db="EMBL/GenBank/DDBJ databases">
        <title>Delving into the versatile metabolic prowess of the omnipresent phylum Bacteroidetes.</title>
        <authorList>
            <person name="Nobu M.K."/>
            <person name="Mei R."/>
            <person name="Narihiro T."/>
            <person name="Kuroda K."/>
            <person name="Liu W.-T."/>
        </authorList>
    </citation>
    <scope>NUCLEOTIDE SEQUENCE</scope>
    <source>
        <strain evidence="8">ADurb.Bin276</strain>
    </source>
</reference>
<dbReference type="PANTHER" id="PTHR35795">
    <property type="entry name" value="SLR1885 PROTEIN"/>
    <property type="match status" value="1"/>
</dbReference>
<proteinExistence type="predicted"/>
<keyword evidence="4" id="KW-0378">Hydrolase</keyword>
<dbReference type="GO" id="GO:0008803">
    <property type="term" value="F:bis(5'-nucleosyl)-tetraphosphatase (symmetrical) activity"/>
    <property type="evidence" value="ECO:0007669"/>
    <property type="project" value="UniProtKB-EC"/>
</dbReference>
<dbReference type="InterPro" id="IPR005249">
    <property type="entry name" value="YqeK"/>
</dbReference>
<keyword evidence="5" id="KW-0408">Iron</keyword>
<dbReference type="EC" id="3.6.1.41" evidence="1"/>
<dbReference type="CDD" id="cd00077">
    <property type="entry name" value="HDc"/>
    <property type="match status" value="1"/>
</dbReference>
<dbReference type="Pfam" id="PF01966">
    <property type="entry name" value="HD"/>
    <property type="match status" value="1"/>
</dbReference>
<comment type="caution">
    <text evidence="8">The sequence shown here is derived from an EMBL/GenBank/DDBJ whole genome shotgun (WGS) entry which is preliminary data.</text>
</comment>
<dbReference type="InterPro" id="IPR006674">
    <property type="entry name" value="HD_domain"/>
</dbReference>
<dbReference type="GO" id="GO:0000166">
    <property type="term" value="F:nucleotide binding"/>
    <property type="evidence" value="ECO:0007669"/>
    <property type="project" value="UniProtKB-KW"/>
</dbReference>
<dbReference type="InterPro" id="IPR003607">
    <property type="entry name" value="HD/PDEase_dom"/>
</dbReference>
<dbReference type="PANTHER" id="PTHR35795:SF1">
    <property type="entry name" value="BIS(5'-NUCLEOSYL)-TETRAPHOSPHATASE, SYMMETRICAL"/>
    <property type="match status" value="1"/>
</dbReference>
<evidence type="ECO:0000256" key="5">
    <source>
        <dbReference type="ARBA" id="ARBA00023004"/>
    </source>
</evidence>
<dbReference type="GO" id="GO:0016779">
    <property type="term" value="F:nucleotidyltransferase activity"/>
    <property type="evidence" value="ECO:0007669"/>
    <property type="project" value="UniProtKB-KW"/>
</dbReference>
<name>A0A1V5SUK5_9BACT</name>
<sequence length="197" mass="22446">MNEYITKQLKNMISPSRFNHSIRVAEEARTLAVDFGEDPEKSYLAGLLHDSARALACKEMVQYIPPFFLPIGYSIPAIFHAFAGPRFIAEQFGITDYSILRAVCWHATACEDMSNFDKILFVADLSESGRRFQESDTIREALQRGLQVAFTKTLEMKVNYLLSTKKIIYPASLEAWNKIIGISIEEANEKKQKKEKL</sequence>
<dbReference type="AlphaFoldDB" id="A0A1V5SUK5"/>
<dbReference type="SMART" id="SM00471">
    <property type="entry name" value="HDc"/>
    <property type="match status" value="1"/>
</dbReference>
<organism evidence="8">
    <name type="scientific">Candidatus Atribacter allofermentans</name>
    <dbReference type="NCBI Taxonomy" id="1852833"/>
    <lineage>
        <taxon>Bacteria</taxon>
        <taxon>Pseudomonadati</taxon>
        <taxon>Atribacterota</taxon>
        <taxon>Atribacteria</taxon>
        <taxon>Atribacterales</taxon>
        <taxon>Atribacteraceae</taxon>
        <taxon>Atribacter</taxon>
    </lineage>
</organism>
<dbReference type="NCBIfam" id="TIGR00488">
    <property type="entry name" value="bis(5'-nucleosyl)-tetraphosphatase (symmetrical) YqeK"/>
    <property type="match status" value="1"/>
</dbReference>
<comment type="catalytic activity">
    <reaction evidence="6">
        <text>P(1),P(4)-bis(5'-adenosyl) tetraphosphate + H2O = 2 ADP + 2 H(+)</text>
        <dbReference type="Rhea" id="RHEA:24252"/>
        <dbReference type="ChEBI" id="CHEBI:15377"/>
        <dbReference type="ChEBI" id="CHEBI:15378"/>
        <dbReference type="ChEBI" id="CHEBI:58141"/>
        <dbReference type="ChEBI" id="CHEBI:456216"/>
        <dbReference type="EC" id="3.6.1.41"/>
    </reaction>
</comment>
<dbReference type="SUPFAM" id="SSF109604">
    <property type="entry name" value="HD-domain/PDEase-like"/>
    <property type="match status" value="1"/>
</dbReference>
<evidence type="ECO:0000256" key="4">
    <source>
        <dbReference type="ARBA" id="ARBA00022801"/>
    </source>
</evidence>
<evidence type="ECO:0000256" key="6">
    <source>
        <dbReference type="ARBA" id="ARBA00049417"/>
    </source>
</evidence>
<dbReference type="EMBL" id="MWBQ01000084">
    <property type="protein sequence ID" value="OQA58004.1"/>
    <property type="molecule type" value="Genomic_DNA"/>
</dbReference>
<accession>A0A1V5SUK5</accession>
<dbReference type="GO" id="GO:0046872">
    <property type="term" value="F:metal ion binding"/>
    <property type="evidence" value="ECO:0007669"/>
    <property type="project" value="UniProtKB-KW"/>
</dbReference>
<gene>
    <name evidence="8" type="ORF">BWY41_01181</name>
</gene>
<evidence type="ECO:0000256" key="1">
    <source>
        <dbReference type="ARBA" id="ARBA00012506"/>
    </source>
</evidence>
<evidence type="ECO:0000256" key="2">
    <source>
        <dbReference type="ARBA" id="ARBA00022723"/>
    </source>
</evidence>
<protein>
    <recommendedName>
        <fullName evidence="1">bis(5'-nucleosyl)-tetraphosphatase (symmetrical)</fullName>
        <ecNumber evidence="1">3.6.1.41</ecNumber>
    </recommendedName>
</protein>
<dbReference type="Gene3D" id="1.10.3210.10">
    <property type="entry name" value="Hypothetical protein af1432"/>
    <property type="match status" value="1"/>
</dbReference>
<evidence type="ECO:0000259" key="7">
    <source>
        <dbReference type="SMART" id="SM00471"/>
    </source>
</evidence>